<proteinExistence type="predicted"/>
<dbReference type="SUPFAM" id="SSF56784">
    <property type="entry name" value="HAD-like"/>
    <property type="match status" value="1"/>
</dbReference>
<accession>A0A562K1Y1</accession>
<reference evidence="1 2" key="1">
    <citation type="journal article" date="2015" name="Stand. Genomic Sci.">
        <title>Genomic Encyclopedia of Bacterial and Archaeal Type Strains, Phase III: the genomes of soil and plant-associated and newly described type strains.</title>
        <authorList>
            <person name="Whitman W.B."/>
            <person name="Woyke T."/>
            <person name="Klenk H.P."/>
            <person name="Zhou Y."/>
            <person name="Lilburn T.G."/>
            <person name="Beck B.J."/>
            <person name="De Vos P."/>
            <person name="Vandamme P."/>
            <person name="Eisen J.A."/>
            <person name="Garrity G."/>
            <person name="Hugenholtz P."/>
            <person name="Kyrpides N.C."/>
        </authorList>
    </citation>
    <scope>NUCLEOTIDE SEQUENCE [LARGE SCALE GENOMIC DNA]</scope>
    <source>
        <strain evidence="1 2">CGMCC 1.10115</strain>
    </source>
</reference>
<dbReference type="InterPro" id="IPR036412">
    <property type="entry name" value="HAD-like_sf"/>
</dbReference>
<organism evidence="1 2">
    <name type="scientific">Cytobacillus oceanisediminis</name>
    <dbReference type="NCBI Taxonomy" id="665099"/>
    <lineage>
        <taxon>Bacteria</taxon>
        <taxon>Bacillati</taxon>
        <taxon>Bacillota</taxon>
        <taxon>Bacilli</taxon>
        <taxon>Bacillales</taxon>
        <taxon>Bacillaceae</taxon>
        <taxon>Cytobacillus</taxon>
    </lineage>
</organism>
<keyword evidence="1" id="KW-0378">Hydrolase</keyword>
<sequence>MIMFASDLDRTLIYSDRALADLGHPGRGSLVGVERKDGQEIAFMTKEAHEKLKEVCSHMLFVPVTTRTYEQFNRVFIFQEDFPVPYAVTSNGANIHFHGNPMEEWAAFVRGRLKTECAIFEDMVEKTKGYELNGTLKAADDLFFYYILSEKITSEAQGVISSMAESFGWRVSLQGRKLYFMPNPICKGEAVKFIKDREGICSVYGAGDSVLDHDFLQFCDYPYVPNHGELAKYKSLCLPYKISNNRGVKAGEEILADILNNI</sequence>
<dbReference type="InterPro" id="IPR023214">
    <property type="entry name" value="HAD_sf"/>
</dbReference>
<comment type="caution">
    <text evidence="1">The sequence shown here is derived from an EMBL/GenBank/DDBJ whole genome shotgun (WGS) entry which is preliminary data.</text>
</comment>
<dbReference type="OrthoDB" id="1666512at2"/>
<dbReference type="InterPro" id="IPR024197">
    <property type="entry name" value="TPP-like"/>
</dbReference>
<dbReference type="GO" id="GO:0016787">
    <property type="term" value="F:hydrolase activity"/>
    <property type="evidence" value="ECO:0007669"/>
    <property type="project" value="UniProtKB-KW"/>
</dbReference>
<dbReference type="PIRSF" id="PIRSF030802">
    <property type="entry name" value="UCP030802"/>
    <property type="match status" value="1"/>
</dbReference>
<name>A0A562K1Y1_9BACI</name>
<dbReference type="Proteomes" id="UP000318667">
    <property type="component" value="Unassembled WGS sequence"/>
</dbReference>
<dbReference type="AlphaFoldDB" id="A0A562K1Y1"/>
<keyword evidence="2" id="KW-1185">Reference proteome</keyword>
<dbReference type="Gene3D" id="3.40.50.1000">
    <property type="entry name" value="HAD superfamily/HAD-like"/>
    <property type="match status" value="1"/>
</dbReference>
<gene>
    <name evidence="1" type="ORF">IQ19_01664</name>
</gene>
<dbReference type="EMBL" id="VLKI01000003">
    <property type="protein sequence ID" value="TWH89234.1"/>
    <property type="molecule type" value="Genomic_DNA"/>
</dbReference>
<protein>
    <submittedName>
        <fullName evidence="1">Hydroxymethylpyrimidine pyrophosphatase-like HAD family hydrolase</fullName>
    </submittedName>
</protein>
<evidence type="ECO:0000313" key="1">
    <source>
        <dbReference type="EMBL" id="TWH89234.1"/>
    </source>
</evidence>
<evidence type="ECO:0000313" key="2">
    <source>
        <dbReference type="Proteomes" id="UP000318667"/>
    </source>
</evidence>